<dbReference type="OrthoDB" id="6964328at2"/>
<keyword evidence="4" id="KW-1185">Reference proteome</keyword>
<sequence length="131" mass="14569">MASPPGIGPSGAIQILHNNMREARSRGYGCNMALPQTYYWFYQKVRGRGPWDYKQFDPYWAAFGNFNFGATGTAAGIPAEILLMGAGWAQSRAGTSRPEWGNWRGGPPYGDDPEDQRAIREGINYARQNGY</sequence>
<dbReference type="Pfam" id="PF15607">
    <property type="entry name" value="Ntox44"/>
    <property type="match status" value="1"/>
</dbReference>
<name>A0A2M9W874_9GAMM</name>
<dbReference type="STRING" id="1076549.HA45_01505"/>
<dbReference type="Proteomes" id="UP000232062">
    <property type="component" value="Unassembled WGS sequence"/>
</dbReference>
<reference evidence="3 4" key="1">
    <citation type="submission" date="2017-11" db="EMBL/GenBank/DDBJ databases">
        <title>The genome sequence of Pantoea rodasii DSM 26611.</title>
        <authorList>
            <person name="Gao J."/>
            <person name="Mao X."/>
            <person name="Sun J."/>
        </authorList>
    </citation>
    <scope>NUCLEOTIDE SEQUENCE [LARGE SCALE GENOMIC DNA]</scope>
    <source>
        <strain evidence="3 4">DSM 26611</strain>
    </source>
</reference>
<evidence type="ECO:0000313" key="4">
    <source>
        <dbReference type="Proteomes" id="UP000232062"/>
    </source>
</evidence>
<comment type="caution">
    <text evidence="3">The sequence shown here is derived from an EMBL/GenBank/DDBJ whole genome shotgun (WGS) entry which is preliminary data.</text>
</comment>
<evidence type="ECO:0000259" key="2">
    <source>
        <dbReference type="Pfam" id="PF15607"/>
    </source>
</evidence>
<gene>
    <name evidence="3" type="ORF">PRCB_20895</name>
</gene>
<evidence type="ECO:0000256" key="1">
    <source>
        <dbReference type="SAM" id="MobiDB-lite"/>
    </source>
</evidence>
<organism evidence="3 4">
    <name type="scientific">Pantoea rodasii</name>
    <dbReference type="NCBI Taxonomy" id="1076549"/>
    <lineage>
        <taxon>Bacteria</taxon>
        <taxon>Pseudomonadati</taxon>
        <taxon>Pseudomonadota</taxon>
        <taxon>Gammaproteobacteria</taxon>
        <taxon>Enterobacterales</taxon>
        <taxon>Erwiniaceae</taxon>
        <taxon>Pantoea</taxon>
    </lineage>
</organism>
<dbReference type="InterPro" id="IPR028946">
    <property type="entry name" value="Ntox44"/>
</dbReference>
<protein>
    <submittedName>
        <fullName evidence="3">Type IV secretion protein Rhs</fullName>
    </submittedName>
</protein>
<proteinExistence type="predicted"/>
<dbReference type="EMBL" id="PIQI01000027">
    <property type="protein sequence ID" value="PJZ03708.1"/>
    <property type="molecule type" value="Genomic_DNA"/>
</dbReference>
<dbReference type="AlphaFoldDB" id="A0A2M9W874"/>
<dbReference type="RefSeq" id="WP_100703508.1">
    <property type="nucleotide sequence ID" value="NZ_MLFP01000001.1"/>
</dbReference>
<accession>A0A2M9W874</accession>
<feature type="domain" description="Bacterial toxin 44" evidence="2">
    <location>
        <begin position="52"/>
        <end position="127"/>
    </location>
</feature>
<evidence type="ECO:0000313" key="3">
    <source>
        <dbReference type="EMBL" id="PJZ03708.1"/>
    </source>
</evidence>
<feature type="region of interest" description="Disordered" evidence="1">
    <location>
        <begin position="92"/>
        <end position="116"/>
    </location>
</feature>